<proteinExistence type="predicted"/>
<gene>
    <name evidence="2" type="ORF">OSB04_028252</name>
</gene>
<evidence type="ECO:0000313" key="2">
    <source>
        <dbReference type="EMBL" id="KAJ9541746.1"/>
    </source>
</evidence>
<feature type="domain" description="DUF659" evidence="1">
    <location>
        <begin position="64"/>
        <end position="128"/>
    </location>
</feature>
<comment type="caution">
    <text evidence="2">The sequence shown here is derived from an EMBL/GenBank/DDBJ whole genome shotgun (WGS) entry which is preliminary data.</text>
</comment>
<reference evidence="2" key="1">
    <citation type="submission" date="2023-03" db="EMBL/GenBank/DDBJ databases">
        <title>Chromosome-scale reference genome and RAD-based genetic map of yellow starthistle (Centaurea solstitialis) reveal putative structural variation and QTLs associated with invader traits.</title>
        <authorList>
            <person name="Reatini B."/>
            <person name="Cang F.A."/>
            <person name="Jiang Q."/>
            <person name="Mckibben M.T.W."/>
            <person name="Barker M.S."/>
            <person name="Rieseberg L.H."/>
            <person name="Dlugosch K.M."/>
        </authorList>
    </citation>
    <scope>NUCLEOTIDE SEQUENCE</scope>
    <source>
        <strain evidence="2">CAN-66</strain>
        <tissue evidence="2">Leaf</tissue>
    </source>
</reference>
<protein>
    <recommendedName>
        <fullName evidence="1">DUF659 domain-containing protein</fullName>
    </recommendedName>
</protein>
<dbReference type="Pfam" id="PF04937">
    <property type="entry name" value="DUF659"/>
    <property type="match status" value="1"/>
</dbReference>
<sequence>MGKMMLVSMKELAEVEVSPTSRKGSNSQALKKQKGVKANYSSFKTTMELVALCGSGCDPPKCRAVFMILDDMVEEVEEENVVQVVIDNVSAYVVAGRLLTAKHQHLYWTLGAVHCIDLMLEDIGKIPKMYMGGGACVWFTGLPTKAEGHKKALETLRIKYTAKILLGEGNQFRNEIKAEVDKFYSRGDEARNKILQDAANSRDNRMQRY</sequence>
<dbReference type="EMBL" id="JARYMX010000007">
    <property type="protein sequence ID" value="KAJ9541746.1"/>
    <property type="molecule type" value="Genomic_DNA"/>
</dbReference>
<dbReference type="PANTHER" id="PTHR32166">
    <property type="entry name" value="OSJNBA0013A04.12 PROTEIN"/>
    <property type="match status" value="1"/>
</dbReference>
<accession>A0AA38WAZ6</accession>
<organism evidence="2 3">
    <name type="scientific">Centaurea solstitialis</name>
    <name type="common">yellow star-thistle</name>
    <dbReference type="NCBI Taxonomy" id="347529"/>
    <lineage>
        <taxon>Eukaryota</taxon>
        <taxon>Viridiplantae</taxon>
        <taxon>Streptophyta</taxon>
        <taxon>Embryophyta</taxon>
        <taxon>Tracheophyta</taxon>
        <taxon>Spermatophyta</taxon>
        <taxon>Magnoliopsida</taxon>
        <taxon>eudicotyledons</taxon>
        <taxon>Gunneridae</taxon>
        <taxon>Pentapetalae</taxon>
        <taxon>asterids</taxon>
        <taxon>campanulids</taxon>
        <taxon>Asterales</taxon>
        <taxon>Asteraceae</taxon>
        <taxon>Carduoideae</taxon>
        <taxon>Cardueae</taxon>
        <taxon>Centaureinae</taxon>
        <taxon>Centaurea</taxon>
    </lineage>
</organism>
<dbReference type="InterPro" id="IPR007021">
    <property type="entry name" value="DUF659"/>
</dbReference>
<dbReference type="AlphaFoldDB" id="A0AA38WAZ6"/>
<keyword evidence="3" id="KW-1185">Reference proteome</keyword>
<dbReference type="PANTHER" id="PTHR32166:SF122">
    <property type="entry name" value="OS09G0499600 PROTEIN"/>
    <property type="match status" value="1"/>
</dbReference>
<evidence type="ECO:0000259" key="1">
    <source>
        <dbReference type="Pfam" id="PF04937"/>
    </source>
</evidence>
<dbReference type="Proteomes" id="UP001172457">
    <property type="component" value="Chromosome 7"/>
</dbReference>
<name>A0AA38WAZ6_9ASTR</name>
<evidence type="ECO:0000313" key="3">
    <source>
        <dbReference type="Proteomes" id="UP001172457"/>
    </source>
</evidence>